<feature type="chain" id="PRO_5011549506" description="TIGR02001 family outer membrane protein" evidence="1">
    <location>
        <begin position="25"/>
        <end position="232"/>
    </location>
</feature>
<keyword evidence="1" id="KW-0732">Signal</keyword>
<dbReference type="AlphaFoldDB" id="A0A1I2NC11"/>
<sequence length="232" mass="25068">MQDLPLKRVFTGLTLALVISSTQAAEVSGTVGFTNDYRFRGISQTSGDAAIQGSLDVAFENGAYAGMWGSNVDWGDDANIEIDYYVGFSNDISDDLSYDAFFAYYTYPGYESADGDYAEVSFTLLYSGLNDLGDIAATFAYSNDYFNSGDDSKYIALDYSYGVTENISLDLHAGHSFGAAWDGYGYEDYSIGLSGSLAGLDLAVNYLSNTLDVAKTNDSDDNTVVFSVSRSF</sequence>
<dbReference type="NCBIfam" id="TIGR02001">
    <property type="entry name" value="gcw_chp"/>
    <property type="match status" value="1"/>
</dbReference>
<gene>
    <name evidence="2" type="ORF">SAMN05216175_102306</name>
</gene>
<organism evidence="2 3">
    <name type="scientific">Neptunomonas qingdaonensis</name>
    <dbReference type="NCBI Taxonomy" id="1045558"/>
    <lineage>
        <taxon>Bacteria</taxon>
        <taxon>Pseudomonadati</taxon>
        <taxon>Pseudomonadota</taxon>
        <taxon>Gammaproteobacteria</taxon>
        <taxon>Oceanospirillales</taxon>
        <taxon>Oceanospirillaceae</taxon>
        <taxon>Neptunomonas</taxon>
    </lineage>
</organism>
<name>A0A1I2NC11_9GAMM</name>
<dbReference type="Pfam" id="PF09694">
    <property type="entry name" value="Gcw_chp"/>
    <property type="match status" value="1"/>
</dbReference>
<dbReference type="Proteomes" id="UP000198623">
    <property type="component" value="Unassembled WGS sequence"/>
</dbReference>
<dbReference type="InterPro" id="IPR010239">
    <property type="entry name" value="CHP02001"/>
</dbReference>
<proteinExistence type="predicted"/>
<protein>
    <recommendedName>
        <fullName evidence="4">TIGR02001 family outer membrane protein</fullName>
    </recommendedName>
</protein>
<keyword evidence="3" id="KW-1185">Reference proteome</keyword>
<evidence type="ECO:0008006" key="4">
    <source>
        <dbReference type="Google" id="ProtNLM"/>
    </source>
</evidence>
<evidence type="ECO:0000313" key="3">
    <source>
        <dbReference type="Proteomes" id="UP000198623"/>
    </source>
</evidence>
<feature type="signal peptide" evidence="1">
    <location>
        <begin position="1"/>
        <end position="24"/>
    </location>
</feature>
<evidence type="ECO:0000313" key="2">
    <source>
        <dbReference type="EMBL" id="SFF98901.1"/>
    </source>
</evidence>
<evidence type="ECO:0000256" key="1">
    <source>
        <dbReference type="SAM" id="SignalP"/>
    </source>
</evidence>
<dbReference type="EMBL" id="FOOU01000002">
    <property type="protein sequence ID" value="SFF98901.1"/>
    <property type="molecule type" value="Genomic_DNA"/>
</dbReference>
<accession>A0A1I2NC11</accession>
<reference evidence="3" key="1">
    <citation type="submission" date="2016-10" db="EMBL/GenBank/DDBJ databases">
        <authorList>
            <person name="Varghese N."/>
            <person name="Submissions S."/>
        </authorList>
    </citation>
    <scope>NUCLEOTIDE SEQUENCE [LARGE SCALE GENOMIC DNA]</scope>
    <source>
        <strain evidence="3">CGMCC 1.10971</strain>
    </source>
</reference>